<feature type="region of interest" description="Disordered" evidence="5">
    <location>
        <begin position="450"/>
        <end position="475"/>
    </location>
</feature>
<evidence type="ECO:0000256" key="2">
    <source>
        <dbReference type="ARBA" id="ARBA00022692"/>
    </source>
</evidence>
<dbReference type="Proteomes" id="UP000193218">
    <property type="component" value="Unassembled WGS sequence"/>
</dbReference>
<feature type="domain" description="TECPR1-like DysF" evidence="6">
    <location>
        <begin position="121"/>
        <end position="378"/>
    </location>
</feature>
<keyword evidence="8" id="KW-1185">Reference proteome</keyword>
<dbReference type="PANTHER" id="PTHR28304:SF2">
    <property type="entry name" value="PEROXISOMAL MEMBRANE PROTEIN PEX29"/>
    <property type="match status" value="1"/>
</dbReference>
<dbReference type="GeneID" id="33558674"/>
<dbReference type="STRING" id="4999.A0A1Y1U8Z0"/>
<dbReference type="RefSeq" id="XP_021868741.1">
    <property type="nucleotide sequence ID" value="XM_022016865.1"/>
</dbReference>
<evidence type="ECO:0000256" key="4">
    <source>
        <dbReference type="ARBA" id="ARBA00023136"/>
    </source>
</evidence>
<keyword evidence="3" id="KW-1133">Transmembrane helix</keyword>
<evidence type="ECO:0000256" key="1">
    <source>
        <dbReference type="ARBA" id="ARBA00004141"/>
    </source>
</evidence>
<dbReference type="PANTHER" id="PTHR28304">
    <property type="entry name" value="PEROXISOMAL MEMBRANE PROTEIN PEX29"/>
    <property type="match status" value="1"/>
</dbReference>
<keyword evidence="4" id="KW-0472">Membrane</keyword>
<dbReference type="GO" id="GO:0005778">
    <property type="term" value="C:peroxisomal membrane"/>
    <property type="evidence" value="ECO:0007669"/>
    <property type="project" value="UniProtKB-ARBA"/>
</dbReference>
<evidence type="ECO:0000259" key="6">
    <source>
        <dbReference type="Pfam" id="PF06398"/>
    </source>
</evidence>
<evidence type="ECO:0000256" key="5">
    <source>
        <dbReference type="SAM" id="MobiDB-lite"/>
    </source>
</evidence>
<organism evidence="7 8">
    <name type="scientific">Kockovaella imperatae</name>
    <dbReference type="NCBI Taxonomy" id="4999"/>
    <lineage>
        <taxon>Eukaryota</taxon>
        <taxon>Fungi</taxon>
        <taxon>Dikarya</taxon>
        <taxon>Basidiomycota</taxon>
        <taxon>Agaricomycotina</taxon>
        <taxon>Tremellomycetes</taxon>
        <taxon>Tremellales</taxon>
        <taxon>Cuniculitremaceae</taxon>
        <taxon>Kockovaella</taxon>
    </lineage>
</organism>
<dbReference type="InParanoid" id="A0A1Y1U8Z0"/>
<dbReference type="AlphaFoldDB" id="A0A1Y1U8Z0"/>
<accession>A0A1Y1U8Z0</accession>
<sequence>MPDALFAMDIPSYISLPTGAIPIRPPEAGPSNHRNSQHVVRPEGARRHPSFPPSSSTVPPPAPRKFGIPSTSSITSNVSDMLLSSLLPPNLPKLPGGGGGGGGGKQGPGVPRELSTRKEALSLPLISNNFRRFVTKVGPVFWLQDRIEEVLFWRKPRWTWAWIMAWTFISFKPRLLLLVPSLLLILILLHIHERQHPLPSLLGVPLPPDGEIGTTRLPTSAPSNQAASVAVNSLTKVNAGATGYSATNASTESEPLPAVPPKEAESGVDYYMNVQAIQNLMGQISDIYDWTFPYVSRFSHPQSTSTQTSFPLTTTHLLIALLIPSLGLPLLPPYMIPYLLLPLGLAPPLFFHPNLTFFFLSLPRHPLILRAKAYLEDVVLTDALDDEIGRMPISRVEVWENERLDPVMVAKPPASGIVPSTSWSSRHLRAGERAPWVKVKSEDSVWLDQEPKLASQVSTDSDASSSGGEGQEKEEQMVLALKPGWIFIPGEEWKVDVCGLWSEVGSDENGWMYSDDSWQNPACRSLTEGDTAPSDKSSMPGLALRRVTRRRRWWRRVYLDVPEASPRDP</sequence>
<evidence type="ECO:0000313" key="7">
    <source>
        <dbReference type="EMBL" id="ORX34478.1"/>
    </source>
</evidence>
<dbReference type="InterPro" id="IPR052816">
    <property type="entry name" value="Peroxisomal_Membrane_PEX28-32"/>
</dbReference>
<dbReference type="EMBL" id="NBSH01000014">
    <property type="protein sequence ID" value="ORX34478.1"/>
    <property type="molecule type" value="Genomic_DNA"/>
</dbReference>
<comment type="subcellular location">
    <subcellularLocation>
        <location evidence="1">Membrane</location>
        <topology evidence="1">Multi-pass membrane protein</topology>
    </subcellularLocation>
</comment>
<protein>
    <recommendedName>
        <fullName evidence="6">TECPR1-like DysF domain-containing protein</fullName>
    </recommendedName>
</protein>
<dbReference type="Pfam" id="PF06398">
    <property type="entry name" value="Pex24p"/>
    <property type="match status" value="1"/>
</dbReference>
<keyword evidence="2" id="KW-0812">Transmembrane</keyword>
<dbReference type="OrthoDB" id="74314at2759"/>
<feature type="region of interest" description="Disordered" evidence="5">
    <location>
        <begin position="93"/>
        <end position="112"/>
    </location>
</feature>
<feature type="region of interest" description="Disordered" evidence="5">
    <location>
        <begin position="24"/>
        <end position="70"/>
    </location>
</feature>
<reference evidence="7 8" key="1">
    <citation type="submission" date="2017-03" db="EMBL/GenBank/DDBJ databases">
        <title>Widespread Adenine N6-methylation of Active Genes in Fungi.</title>
        <authorList>
            <consortium name="DOE Joint Genome Institute"/>
            <person name="Mondo S.J."/>
            <person name="Dannebaum R.O."/>
            <person name="Kuo R.C."/>
            <person name="Louie K.B."/>
            <person name="Bewick A.J."/>
            <person name="Labutti K."/>
            <person name="Haridas S."/>
            <person name="Kuo A."/>
            <person name="Salamov A."/>
            <person name="Ahrendt S.R."/>
            <person name="Lau R."/>
            <person name="Bowen B.P."/>
            <person name="Lipzen A."/>
            <person name="Sullivan W."/>
            <person name="Andreopoulos W.B."/>
            <person name="Clum A."/>
            <person name="Lindquist E."/>
            <person name="Daum C."/>
            <person name="Northen T.R."/>
            <person name="Ramamoorthy G."/>
            <person name="Schmitz R.J."/>
            <person name="Gryganskyi A."/>
            <person name="Culley D."/>
            <person name="Magnuson J."/>
            <person name="James T.Y."/>
            <person name="O'Malley M.A."/>
            <person name="Stajich J.E."/>
            <person name="Spatafora J.W."/>
            <person name="Visel A."/>
            <person name="Grigoriev I.V."/>
        </authorList>
    </citation>
    <scope>NUCLEOTIDE SEQUENCE [LARGE SCALE GENOMIC DNA]</scope>
    <source>
        <strain evidence="7 8">NRRL Y-17943</strain>
    </source>
</reference>
<dbReference type="InterPro" id="IPR010482">
    <property type="entry name" value="TECPR1-like_DysF"/>
</dbReference>
<dbReference type="GO" id="GO:0007031">
    <property type="term" value="P:peroxisome organization"/>
    <property type="evidence" value="ECO:0007669"/>
    <property type="project" value="TreeGrafter"/>
</dbReference>
<gene>
    <name evidence="7" type="ORF">BD324DRAFT_636086</name>
</gene>
<feature type="compositionally biased region" description="Low complexity" evidence="5">
    <location>
        <begin position="454"/>
        <end position="466"/>
    </location>
</feature>
<feature type="compositionally biased region" description="Gly residues" evidence="5">
    <location>
        <begin position="95"/>
        <end position="107"/>
    </location>
</feature>
<evidence type="ECO:0000256" key="3">
    <source>
        <dbReference type="ARBA" id="ARBA00022989"/>
    </source>
</evidence>
<name>A0A1Y1U8Z0_9TREE</name>
<evidence type="ECO:0000313" key="8">
    <source>
        <dbReference type="Proteomes" id="UP000193218"/>
    </source>
</evidence>
<proteinExistence type="predicted"/>
<comment type="caution">
    <text evidence="7">The sequence shown here is derived from an EMBL/GenBank/DDBJ whole genome shotgun (WGS) entry which is preliminary data.</text>
</comment>